<evidence type="ECO:0000313" key="2">
    <source>
        <dbReference type="Proteomes" id="UP000739538"/>
    </source>
</evidence>
<protein>
    <recommendedName>
        <fullName evidence="3">Choice-of-anchor D domain-containing protein</fullName>
    </recommendedName>
</protein>
<dbReference type="EMBL" id="JAGQHS010000017">
    <property type="protein sequence ID" value="MCA9755188.1"/>
    <property type="molecule type" value="Genomic_DNA"/>
</dbReference>
<reference evidence="1" key="2">
    <citation type="journal article" date="2021" name="Microbiome">
        <title>Successional dynamics and alternative stable states in a saline activated sludge microbial community over 9 years.</title>
        <authorList>
            <person name="Wang Y."/>
            <person name="Ye J."/>
            <person name="Ju F."/>
            <person name="Liu L."/>
            <person name="Boyd J.A."/>
            <person name="Deng Y."/>
            <person name="Parks D.H."/>
            <person name="Jiang X."/>
            <person name="Yin X."/>
            <person name="Woodcroft B.J."/>
            <person name="Tyson G.W."/>
            <person name="Hugenholtz P."/>
            <person name="Polz M.F."/>
            <person name="Zhang T."/>
        </authorList>
    </citation>
    <scope>NUCLEOTIDE SEQUENCE</scope>
    <source>
        <strain evidence="1">HKST-UBA02</strain>
    </source>
</reference>
<dbReference type="AlphaFoldDB" id="A0A956NA86"/>
<dbReference type="InterPro" id="IPR013783">
    <property type="entry name" value="Ig-like_fold"/>
</dbReference>
<comment type="caution">
    <text evidence="1">The sequence shown here is derived from an EMBL/GenBank/DDBJ whole genome shotgun (WGS) entry which is preliminary data.</text>
</comment>
<gene>
    <name evidence="1" type="ORF">KDA27_05250</name>
</gene>
<evidence type="ECO:0000313" key="1">
    <source>
        <dbReference type="EMBL" id="MCA9755188.1"/>
    </source>
</evidence>
<proteinExistence type="predicted"/>
<evidence type="ECO:0008006" key="3">
    <source>
        <dbReference type="Google" id="ProtNLM"/>
    </source>
</evidence>
<accession>A0A956NA86</accession>
<dbReference type="Gene3D" id="2.60.40.10">
    <property type="entry name" value="Immunoglobulins"/>
    <property type="match status" value="1"/>
</dbReference>
<sequence>MYCRNALNHSTVRSLRELTPSGRSTLLALSVVLATFLAACGRDAATGPEETGTVTISDASLNFGPTTAGSVVTRSFRITADAANSGAVSGSVRLGSESDPVFSISSGGGDYSLAPGESQTVLVRFAPTSGGVTSTATVEVGAGAEELPCSGFGSGVPYYRFSPTALSEGTATTNYKPFADSGVAVDYGTGRSHGSNPSWFECGPGGWIFNGNGISESTVGYTFHVPSGVTAVEVIMGMEAEGDCVQVLVQIDGTEHRTEDLSGCRTFRKTYAISPGTREIRIGTDQQGLCGRDLHVNYVRFEFQGINVSASDWN</sequence>
<name>A0A956NA86_UNCEI</name>
<reference evidence="1" key="1">
    <citation type="submission" date="2020-04" db="EMBL/GenBank/DDBJ databases">
        <authorList>
            <person name="Zhang T."/>
        </authorList>
    </citation>
    <scope>NUCLEOTIDE SEQUENCE</scope>
    <source>
        <strain evidence="1">HKST-UBA02</strain>
    </source>
</reference>
<dbReference type="Proteomes" id="UP000739538">
    <property type="component" value="Unassembled WGS sequence"/>
</dbReference>
<organism evidence="1 2">
    <name type="scientific">Eiseniibacteriota bacterium</name>
    <dbReference type="NCBI Taxonomy" id="2212470"/>
    <lineage>
        <taxon>Bacteria</taxon>
        <taxon>Candidatus Eiseniibacteriota</taxon>
    </lineage>
</organism>